<evidence type="ECO:0000313" key="1">
    <source>
        <dbReference type="EMBL" id="KAI9904502.1"/>
    </source>
</evidence>
<keyword evidence="2" id="KW-1185">Reference proteome</keyword>
<evidence type="ECO:0000313" key="2">
    <source>
        <dbReference type="Proteomes" id="UP001163324"/>
    </source>
</evidence>
<name>A0ACC0VDP5_9HYPO</name>
<organism evidence="1 2">
    <name type="scientific">Trichothecium roseum</name>
    <dbReference type="NCBI Taxonomy" id="47278"/>
    <lineage>
        <taxon>Eukaryota</taxon>
        <taxon>Fungi</taxon>
        <taxon>Dikarya</taxon>
        <taxon>Ascomycota</taxon>
        <taxon>Pezizomycotina</taxon>
        <taxon>Sordariomycetes</taxon>
        <taxon>Hypocreomycetidae</taxon>
        <taxon>Hypocreales</taxon>
        <taxon>Hypocreales incertae sedis</taxon>
        <taxon>Trichothecium</taxon>
    </lineage>
</organism>
<reference evidence="1" key="1">
    <citation type="submission" date="2022-10" db="EMBL/GenBank/DDBJ databases">
        <title>Complete Genome of Trichothecium roseum strain YXFP-22015, a Plant Pathogen Isolated from Citrus.</title>
        <authorList>
            <person name="Wang Y."/>
            <person name="Zhu L."/>
        </authorList>
    </citation>
    <scope>NUCLEOTIDE SEQUENCE</scope>
    <source>
        <strain evidence="1">YXFP-22015</strain>
    </source>
</reference>
<proteinExistence type="predicted"/>
<comment type="caution">
    <text evidence="1">The sequence shown here is derived from an EMBL/GenBank/DDBJ whole genome shotgun (WGS) entry which is preliminary data.</text>
</comment>
<dbReference type="Proteomes" id="UP001163324">
    <property type="component" value="Chromosome 1"/>
</dbReference>
<gene>
    <name evidence="1" type="ORF">N3K66_001031</name>
</gene>
<dbReference type="EMBL" id="CM047940">
    <property type="protein sequence ID" value="KAI9904502.1"/>
    <property type="molecule type" value="Genomic_DNA"/>
</dbReference>
<protein>
    <submittedName>
        <fullName evidence="1">Uncharacterized protein</fullName>
    </submittedName>
</protein>
<accession>A0ACC0VDP5</accession>
<sequence>MAAIARPPAYQYTQTAEVTDAPDDALAPYNTSPGMTPIQPNTEPEPPPNPIASHPPPSFDSPPGDTDCEEATPTNRAREKPSGHPGEYTILHQLGNTPNRHIDHTEIARNAISHPLPGPDDNVTVADKGLAHITKKYQDGRDRVMPQGPAVSMALKDLAAGALQAVTSVQHTEDDNDIAATTRFLSIHDVPSLTHDSTATPESPNISAIATHRRIPFIAANATKQISAYITPQLSTKRPSPFAQVIAFH</sequence>